<organism evidence="3 4">
    <name type="scientific">Clunio marinus</name>
    <dbReference type="NCBI Taxonomy" id="568069"/>
    <lineage>
        <taxon>Eukaryota</taxon>
        <taxon>Metazoa</taxon>
        <taxon>Ecdysozoa</taxon>
        <taxon>Arthropoda</taxon>
        <taxon>Hexapoda</taxon>
        <taxon>Insecta</taxon>
        <taxon>Pterygota</taxon>
        <taxon>Neoptera</taxon>
        <taxon>Endopterygota</taxon>
        <taxon>Diptera</taxon>
        <taxon>Nematocera</taxon>
        <taxon>Chironomoidea</taxon>
        <taxon>Chironomidae</taxon>
        <taxon>Clunio</taxon>
    </lineage>
</organism>
<keyword evidence="2" id="KW-0472">Membrane</keyword>
<gene>
    <name evidence="3" type="ORF">CLUMA_CG019988</name>
</gene>
<sequence>MSYKINYTTEEKIKLAKDDSIEKLYESKKNQRTVRVLTVCAYVLTVSMAAIILSLYYVFLWVPTDESAKDTQNLNIKCEKIIIIPETIAIRLANNSDISVDKFIKNLQKMQQDILNSQTNNQQRMNRTDFNNYLNFKSKSIEYQRDAPNEKKLRRKMNKKKKFQDDEDLDMESSGEKSVTTVFPTQAYDFSSDLNDTTIIFDQEQDD</sequence>
<feature type="transmembrane region" description="Helical" evidence="2">
    <location>
        <begin position="36"/>
        <end position="62"/>
    </location>
</feature>
<dbReference type="AlphaFoldDB" id="A0A1J1J3K8"/>
<dbReference type="PANTHER" id="PTHR34929">
    <property type="entry name" value="ZGC:153157"/>
    <property type="match status" value="1"/>
</dbReference>
<feature type="compositionally biased region" description="Basic residues" evidence="1">
    <location>
        <begin position="153"/>
        <end position="162"/>
    </location>
</feature>
<dbReference type="Pfam" id="PF15018">
    <property type="entry name" value="InaF-motif"/>
    <property type="match status" value="1"/>
</dbReference>
<feature type="region of interest" description="Disordered" evidence="1">
    <location>
        <begin position="153"/>
        <end position="178"/>
    </location>
</feature>
<evidence type="ECO:0000313" key="4">
    <source>
        <dbReference type="Proteomes" id="UP000183832"/>
    </source>
</evidence>
<proteinExistence type="predicted"/>
<dbReference type="InterPro" id="IPR029162">
    <property type="entry name" value="InaF-motif"/>
</dbReference>
<keyword evidence="4" id="KW-1185">Reference proteome</keyword>
<evidence type="ECO:0000313" key="3">
    <source>
        <dbReference type="EMBL" id="CRL07027.1"/>
    </source>
</evidence>
<dbReference type="OrthoDB" id="8113027at2759"/>
<dbReference type="EMBL" id="CVRI01000069">
    <property type="protein sequence ID" value="CRL07027.1"/>
    <property type="molecule type" value="Genomic_DNA"/>
</dbReference>
<keyword evidence="2" id="KW-0812">Transmembrane</keyword>
<dbReference type="Proteomes" id="UP000183832">
    <property type="component" value="Unassembled WGS sequence"/>
</dbReference>
<evidence type="ECO:0000256" key="1">
    <source>
        <dbReference type="SAM" id="MobiDB-lite"/>
    </source>
</evidence>
<reference evidence="3 4" key="1">
    <citation type="submission" date="2015-04" db="EMBL/GenBank/DDBJ databases">
        <authorList>
            <person name="Syromyatnikov M.Y."/>
            <person name="Popov V.N."/>
        </authorList>
    </citation>
    <scope>NUCLEOTIDE SEQUENCE [LARGE SCALE GENOMIC DNA]</scope>
</reference>
<accession>A0A1J1J3K8</accession>
<evidence type="ECO:0000256" key="2">
    <source>
        <dbReference type="SAM" id="Phobius"/>
    </source>
</evidence>
<dbReference type="PANTHER" id="PTHR34929:SF1">
    <property type="entry name" value="INAF MOTIF CONTAINING 2"/>
    <property type="match status" value="1"/>
</dbReference>
<name>A0A1J1J3K8_9DIPT</name>
<protein>
    <submittedName>
        <fullName evidence="3">CLUMA_CG019988, isoform A</fullName>
    </submittedName>
</protein>
<keyword evidence="2" id="KW-1133">Transmembrane helix</keyword>